<evidence type="ECO:0000313" key="2">
    <source>
        <dbReference type="EMBL" id="KAK4885930.1"/>
    </source>
</evidence>
<organism evidence="2 3">
    <name type="scientific">Aquatica leii</name>
    <dbReference type="NCBI Taxonomy" id="1421715"/>
    <lineage>
        <taxon>Eukaryota</taxon>
        <taxon>Metazoa</taxon>
        <taxon>Ecdysozoa</taxon>
        <taxon>Arthropoda</taxon>
        <taxon>Hexapoda</taxon>
        <taxon>Insecta</taxon>
        <taxon>Pterygota</taxon>
        <taxon>Neoptera</taxon>
        <taxon>Endopterygota</taxon>
        <taxon>Coleoptera</taxon>
        <taxon>Polyphaga</taxon>
        <taxon>Elateriformia</taxon>
        <taxon>Elateroidea</taxon>
        <taxon>Lampyridae</taxon>
        <taxon>Luciolinae</taxon>
        <taxon>Aquatica</taxon>
    </lineage>
</organism>
<gene>
    <name evidence="2" type="ORF">RN001_002201</name>
</gene>
<sequence>MPYVFQPEDNLEEIHFEDWVNNFEKLVLLGWHFVFSTFSLSSIIVEIMVCSFSPGRLALFGTKNCVNFVCFIFSCSFFSFNFQHALRRTFLPCDYENSLWDEIRNRTQGDNEPVAIYIAIMENLFKRFSSVPSEITRLSVIKGNLQPYLQSQLTLQLICSISELTRTCRLLEDSQVRTNKFKPPPTKP</sequence>
<proteinExistence type="predicted"/>
<accession>A0AAN7SSS8</accession>
<keyword evidence="3" id="KW-1185">Reference proteome</keyword>
<keyword evidence="1" id="KW-0812">Transmembrane</keyword>
<feature type="transmembrane region" description="Helical" evidence="1">
    <location>
        <begin position="29"/>
        <end position="52"/>
    </location>
</feature>
<keyword evidence="1" id="KW-1133">Transmembrane helix</keyword>
<dbReference type="Proteomes" id="UP001353858">
    <property type="component" value="Unassembled WGS sequence"/>
</dbReference>
<name>A0AAN7SSS8_9COLE</name>
<reference evidence="3" key="1">
    <citation type="submission" date="2023-01" db="EMBL/GenBank/DDBJ databases">
        <title>Key to firefly adult light organ development and bioluminescence: homeobox transcription factors regulate luciferase expression and transportation to peroxisome.</title>
        <authorList>
            <person name="Fu X."/>
        </authorList>
    </citation>
    <scope>NUCLEOTIDE SEQUENCE [LARGE SCALE GENOMIC DNA]</scope>
</reference>
<feature type="transmembrane region" description="Helical" evidence="1">
    <location>
        <begin position="64"/>
        <end position="82"/>
    </location>
</feature>
<comment type="caution">
    <text evidence="2">The sequence shown here is derived from an EMBL/GenBank/DDBJ whole genome shotgun (WGS) entry which is preliminary data.</text>
</comment>
<evidence type="ECO:0000256" key="1">
    <source>
        <dbReference type="SAM" id="Phobius"/>
    </source>
</evidence>
<dbReference type="AlphaFoldDB" id="A0AAN7SSS8"/>
<keyword evidence="1" id="KW-0472">Membrane</keyword>
<protein>
    <submittedName>
        <fullName evidence="2">Uncharacterized protein</fullName>
    </submittedName>
</protein>
<evidence type="ECO:0000313" key="3">
    <source>
        <dbReference type="Proteomes" id="UP001353858"/>
    </source>
</evidence>
<dbReference type="EMBL" id="JARPUR010000001">
    <property type="protein sequence ID" value="KAK4885930.1"/>
    <property type="molecule type" value="Genomic_DNA"/>
</dbReference>